<dbReference type="AlphaFoldDB" id="A0A4C1USY6"/>
<name>A0A4C1USY6_EUMVA</name>
<sequence>MQHHGRARSLSKSTTAGEESFASGDRELDAAAAARWDNLVTVAGFERQSFCECERRIPGLSICRLCGPRGLLAKTNRNRKKMDKWDLNTIFHDRLGVVFKRVAVGHAAYRAHRPGACSVLTVLVATRSGIQVFLCDISLHKIELWASTRPTVDDDAGRITRPAECDVRDSDLETLTRV</sequence>
<dbReference type="Proteomes" id="UP000299102">
    <property type="component" value="Unassembled WGS sequence"/>
</dbReference>
<organism evidence="2 3">
    <name type="scientific">Eumeta variegata</name>
    <name type="common">Bagworm moth</name>
    <name type="synonym">Eumeta japonica</name>
    <dbReference type="NCBI Taxonomy" id="151549"/>
    <lineage>
        <taxon>Eukaryota</taxon>
        <taxon>Metazoa</taxon>
        <taxon>Ecdysozoa</taxon>
        <taxon>Arthropoda</taxon>
        <taxon>Hexapoda</taxon>
        <taxon>Insecta</taxon>
        <taxon>Pterygota</taxon>
        <taxon>Neoptera</taxon>
        <taxon>Endopterygota</taxon>
        <taxon>Lepidoptera</taxon>
        <taxon>Glossata</taxon>
        <taxon>Ditrysia</taxon>
        <taxon>Tineoidea</taxon>
        <taxon>Psychidae</taxon>
        <taxon>Oiketicinae</taxon>
        <taxon>Eumeta</taxon>
    </lineage>
</organism>
<proteinExistence type="predicted"/>
<keyword evidence="3" id="KW-1185">Reference proteome</keyword>
<evidence type="ECO:0000256" key="1">
    <source>
        <dbReference type="SAM" id="MobiDB-lite"/>
    </source>
</evidence>
<gene>
    <name evidence="2" type="ORF">EVAR_22722_1</name>
</gene>
<evidence type="ECO:0000313" key="3">
    <source>
        <dbReference type="Proteomes" id="UP000299102"/>
    </source>
</evidence>
<accession>A0A4C1USY6</accession>
<feature type="region of interest" description="Disordered" evidence="1">
    <location>
        <begin position="1"/>
        <end position="22"/>
    </location>
</feature>
<reference evidence="2 3" key="1">
    <citation type="journal article" date="2019" name="Commun. Biol.">
        <title>The bagworm genome reveals a unique fibroin gene that provides high tensile strength.</title>
        <authorList>
            <person name="Kono N."/>
            <person name="Nakamura H."/>
            <person name="Ohtoshi R."/>
            <person name="Tomita M."/>
            <person name="Numata K."/>
            <person name="Arakawa K."/>
        </authorList>
    </citation>
    <scope>NUCLEOTIDE SEQUENCE [LARGE SCALE GENOMIC DNA]</scope>
</reference>
<evidence type="ECO:0000313" key="2">
    <source>
        <dbReference type="EMBL" id="GBP29350.1"/>
    </source>
</evidence>
<dbReference type="EMBL" id="BGZK01000219">
    <property type="protein sequence ID" value="GBP29350.1"/>
    <property type="molecule type" value="Genomic_DNA"/>
</dbReference>
<comment type="caution">
    <text evidence="2">The sequence shown here is derived from an EMBL/GenBank/DDBJ whole genome shotgun (WGS) entry which is preliminary data.</text>
</comment>
<protein>
    <submittedName>
        <fullName evidence="2">Uncharacterized protein</fullName>
    </submittedName>
</protein>